<dbReference type="PROSITE" id="PS50862">
    <property type="entry name" value="AA_TRNA_LIGASE_II"/>
    <property type="match status" value="1"/>
</dbReference>
<evidence type="ECO:0000256" key="1">
    <source>
        <dbReference type="ARBA" id="ARBA00004496"/>
    </source>
</evidence>
<dbReference type="AlphaFoldDB" id="A0A2P6U3A6"/>
<dbReference type="InterPro" id="IPR004364">
    <property type="entry name" value="Aa-tRNA-synt_II"/>
</dbReference>
<comment type="similarity">
    <text evidence="2">Belongs to the class-II aminoacyl-tRNA synthetase family. Type 2 subfamily.</text>
</comment>
<keyword evidence="9" id="KW-0030">Aminoacyl-tRNA synthetase</keyword>
<keyword evidence="7" id="KW-0067">ATP-binding</keyword>
<evidence type="ECO:0000313" key="14">
    <source>
        <dbReference type="EMBL" id="PRW60798.1"/>
    </source>
</evidence>
<dbReference type="GO" id="GO:0004815">
    <property type="term" value="F:aspartate-tRNA ligase activity"/>
    <property type="evidence" value="ECO:0007669"/>
    <property type="project" value="UniProtKB-EC"/>
</dbReference>
<gene>
    <name evidence="14" type="ORF">C2E21_1155</name>
</gene>
<name>A0A2P6U3A6_CHLSO</name>
<protein>
    <recommendedName>
        <fullName evidence="3">aspartate--tRNA ligase</fullName>
        <ecNumber evidence="3">6.1.1.12</ecNumber>
    </recommendedName>
    <alternativeName>
        <fullName evidence="10">Aspartyl-tRNA synthetase</fullName>
    </alternativeName>
</protein>
<dbReference type="FunFam" id="3.30.930.10:FF:000013">
    <property type="entry name" value="Aspartate--tRNA ligase, cytoplasmic"/>
    <property type="match status" value="1"/>
</dbReference>
<dbReference type="SUPFAM" id="SSF50249">
    <property type="entry name" value="Nucleic acid-binding proteins"/>
    <property type="match status" value="1"/>
</dbReference>
<evidence type="ECO:0000256" key="3">
    <source>
        <dbReference type="ARBA" id="ARBA00012841"/>
    </source>
</evidence>
<dbReference type="SUPFAM" id="SSF55681">
    <property type="entry name" value="Class II aaRS and biotin synthetases"/>
    <property type="match status" value="1"/>
</dbReference>
<comment type="catalytic activity">
    <reaction evidence="11">
        <text>tRNA(Asp) + L-aspartate + ATP = L-aspartyl-tRNA(Asp) + AMP + diphosphate</text>
        <dbReference type="Rhea" id="RHEA:19649"/>
        <dbReference type="Rhea" id="RHEA-COMP:9660"/>
        <dbReference type="Rhea" id="RHEA-COMP:9678"/>
        <dbReference type="ChEBI" id="CHEBI:29991"/>
        <dbReference type="ChEBI" id="CHEBI:30616"/>
        <dbReference type="ChEBI" id="CHEBI:33019"/>
        <dbReference type="ChEBI" id="CHEBI:78442"/>
        <dbReference type="ChEBI" id="CHEBI:78516"/>
        <dbReference type="ChEBI" id="CHEBI:456215"/>
        <dbReference type="EC" id="6.1.1.12"/>
    </reaction>
</comment>
<evidence type="ECO:0000256" key="5">
    <source>
        <dbReference type="ARBA" id="ARBA00022598"/>
    </source>
</evidence>
<dbReference type="InterPro" id="IPR045864">
    <property type="entry name" value="aa-tRNA-synth_II/BPL/LPL"/>
</dbReference>
<dbReference type="NCBIfam" id="TIGR00458">
    <property type="entry name" value="aspS_nondisc"/>
    <property type="match status" value="1"/>
</dbReference>
<keyword evidence="8" id="KW-0648">Protein biosynthesis</keyword>
<evidence type="ECO:0000256" key="8">
    <source>
        <dbReference type="ARBA" id="ARBA00022917"/>
    </source>
</evidence>
<dbReference type="InterPro" id="IPR004523">
    <property type="entry name" value="Asp-tRNA_synthase_2"/>
</dbReference>
<dbReference type="GO" id="GO:0003723">
    <property type="term" value="F:RNA binding"/>
    <property type="evidence" value="ECO:0007669"/>
    <property type="project" value="TreeGrafter"/>
</dbReference>
<keyword evidence="6" id="KW-0547">Nucleotide-binding</keyword>
<dbReference type="NCBIfam" id="NF003483">
    <property type="entry name" value="PRK05159.1"/>
    <property type="match status" value="1"/>
</dbReference>
<evidence type="ECO:0000256" key="11">
    <source>
        <dbReference type="ARBA" id="ARBA00047904"/>
    </source>
</evidence>
<dbReference type="GO" id="GO:0005829">
    <property type="term" value="C:cytosol"/>
    <property type="evidence" value="ECO:0007669"/>
    <property type="project" value="TreeGrafter"/>
</dbReference>
<dbReference type="EC" id="6.1.1.12" evidence="3"/>
<evidence type="ECO:0000256" key="7">
    <source>
        <dbReference type="ARBA" id="ARBA00022840"/>
    </source>
</evidence>
<dbReference type="STRING" id="3076.A0A2P6U3A6"/>
<evidence type="ECO:0000256" key="2">
    <source>
        <dbReference type="ARBA" id="ARBA00005312"/>
    </source>
</evidence>
<feature type="compositionally biased region" description="Low complexity" evidence="12">
    <location>
        <begin position="58"/>
        <end position="70"/>
    </location>
</feature>
<reference evidence="14 15" key="1">
    <citation type="journal article" date="2018" name="Plant J.">
        <title>Genome sequences of Chlorella sorokiniana UTEX 1602 and Micractinium conductrix SAG 241.80: implications to maltose excretion by a green alga.</title>
        <authorList>
            <person name="Arriola M.B."/>
            <person name="Velmurugan N."/>
            <person name="Zhang Y."/>
            <person name="Plunkett M.H."/>
            <person name="Hondzo H."/>
            <person name="Barney B.M."/>
        </authorList>
    </citation>
    <scope>NUCLEOTIDE SEQUENCE [LARGE SCALE GENOMIC DNA]</scope>
    <source>
        <strain evidence="15">UTEX 1602</strain>
    </source>
</reference>
<dbReference type="Pfam" id="PF00152">
    <property type="entry name" value="tRNA-synt_2"/>
    <property type="match status" value="1"/>
</dbReference>
<evidence type="ECO:0000313" key="15">
    <source>
        <dbReference type="Proteomes" id="UP000239899"/>
    </source>
</evidence>
<dbReference type="OrthoDB" id="372395at2759"/>
<dbReference type="GO" id="GO:0005524">
    <property type="term" value="F:ATP binding"/>
    <property type="evidence" value="ECO:0007669"/>
    <property type="project" value="UniProtKB-KW"/>
</dbReference>
<dbReference type="PRINTS" id="PR01042">
    <property type="entry name" value="TRNASYNTHASP"/>
</dbReference>
<dbReference type="GO" id="GO:0017101">
    <property type="term" value="C:aminoacyl-tRNA synthetase multienzyme complex"/>
    <property type="evidence" value="ECO:0007669"/>
    <property type="project" value="TreeGrafter"/>
</dbReference>
<accession>A0A2P6U3A6</accession>
<dbReference type="GO" id="GO:0006422">
    <property type="term" value="P:aspartyl-tRNA aminoacylation"/>
    <property type="evidence" value="ECO:0007669"/>
    <property type="project" value="InterPro"/>
</dbReference>
<dbReference type="FunFam" id="2.40.50.140:FF:000132">
    <property type="entry name" value="Aspartyl-tRNA synthetase, cytoplasmic"/>
    <property type="match status" value="1"/>
</dbReference>
<sequence>MQQGSEQLAAMAGVDGAAEAVEQMKLQQEKSKEELEAEREARKKAKAAEKAAKEAAKAARAAQRGQKQAAVTAPEADDPLASHYGDTELVQSQVQTERVWSDVASLTPDRVGQSVLVRARVHNVRGKGKSCFLVLRQATATVQAAMFVDDQSVSKGMVKYASALPRESIVDVEGKLSAPEAPVEGCSQSQVELHVTAIHCVSRSAVLPFEVTDAARSAEAVKKAAEAGEVLATVGQDVRLDNRFIDLRTPANQAIFRVQSAVCQLFRESLQGEGFIEIHTPKLLAGASEGGAAVFRFDYMGRPGCLAQSPQFYKQMAICSDLGRVFEIGPVFRAENSYTHRHLCEFTGLDMEMTVNESYHEVLDVLDRLFVHMFQGLNERCARELAVIGEQYPYEPLKFLPKSLRLTFAEGIQMLQEAGYDVDPFGDLNTELERALGKLVKEKYNTEFYMLHRYPLAIRPFYTMPCKDDPRYSCSFDIFIRGEEIISGAQRIHDPALLTERAEALGLPVETIQSYLDSFKYGAPPHGGCGVGLERVVMLFCGLDNIRKTSMFPRDPKRLEP</sequence>
<organism evidence="14 15">
    <name type="scientific">Chlorella sorokiniana</name>
    <name type="common">Freshwater green alga</name>
    <dbReference type="NCBI Taxonomy" id="3076"/>
    <lineage>
        <taxon>Eukaryota</taxon>
        <taxon>Viridiplantae</taxon>
        <taxon>Chlorophyta</taxon>
        <taxon>core chlorophytes</taxon>
        <taxon>Trebouxiophyceae</taxon>
        <taxon>Chlorellales</taxon>
        <taxon>Chlorellaceae</taxon>
        <taxon>Chlorella clade</taxon>
        <taxon>Chlorella</taxon>
    </lineage>
</organism>
<dbReference type="PANTHER" id="PTHR43450:SF1">
    <property type="entry name" value="ASPARTATE--TRNA LIGASE, CYTOPLASMIC"/>
    <property type="match status" value="1"/>
</dbReference>
<dbReference type="InterPro" id="IPR006195">
    <property type="entry name" value="aa-tRNA-synth_II"/>
</dbReference>
<keyword evidence="15" id="KW-1185">Reference proteome</keyword>
<keyword evidence="5" id="KW-0436">Ligase</keyword>
<dbReference type="Gene3D" id="3.30.930.10">
    <property type="entry name" value="Bira Bifunctional Protein, Domain 2"/>
    <property type="match status" value="1"/>
</dbReference>
<evidence type="ECO:0000256" key="4">
    <source>
        <dbReference type="ARBA" id="ARBA00022490"/>
    </source>
</evidence>
<evidence type="ECO:0000256" key="9">
    <source>
        <dbReference type="ARBA" id="ARBA00023146"/>
    </source>
</evidence>
<evidence type="ECO:0000256" key="12">
    <source>
        <dbReference type="SAM" id="MobiDB-lite"/>
    </source>
</evidence>
<dbReference type="Pfam" id="PF01336">
    <property type="entry name" value="tRNA_anti-codon"/>
    <property type="match status" value="1"/>
</dbReference>
<comment type="caution">
    <text evidence="14">The sequence shown here is derived from an EMBL/GenBank/DDBJ whole genome shotgun (WGS) entry which is preliminary data.</text>
</comment>
<feature type="compositionally biased region" description="Basic and acidic residues" evidence="12">
    <location>
        <begin position="27"/>
        <end position="57"/>
    </location>
</feature>
<dbReference type="CDD" id="cd00776">
    <property type="entry name" value="AsxRS_core"/>
    <property type="match status" value="1"/>
</dbReference>
<dbReference type="InterPro" id="IPR002312">
    <property type="entry name" value="Asp/Asn-tRNA-synth_IIb"/>
</dbReference>
<keyword evidence="4" id="KW-0963">Cytoplasm</keyword>
<evidence type="ECO:0000256" key="6">
    <source>
        <dbReference type="ARBA" id="ARBA00022741"/>
    </source>
</evidence>
<feature type="domain" description="Aminoacyl-transfer RNA synthetases class-II family profile" evidence="13">
    <location>
        <begin position="256"/>
        <end position="553"/>
    </location>
</feature>
<dbReference type="HAMAP" id="MF_02075">
    <property type="entry name" value="Asp_tRNA_synth_type2"/>
    <property type="match status" value="1"/>
</dbReference>
<dbReference type="Proteomes" id="UP000239899">
    <property type="component" value="Unassembled WGS sequence"/>
</dbReference>
<feature type="region of interest" description="Disordered" evidence="12">
    <location>
        <begin position="21"/>
        <end position="82"/>
    </location>
</feature>
<evidence type="ECO:0000259" key="13">
    <source>
        <dbReference type="PROSITE" id="PS50862"/>
    </source>
</evidence>
<dbReference type="EMBL" id="LHPG02000002">
    <property type="protein sequence ID" value="PRW60798.1"/>
    <property type="molecule type" value="Genomic_DNA"/>
</dbReference>
<proteinExistence type="inferred from homology"/>
<dbReference type="InterPro" id="IPR012340">
    <property type="entry name" value="NA-bd_OB-fold"/>
</dbReference>
<evidence type="ECO:0000256" key="10">
    <source>
        <dbReference type="ARBA" id="ARBA00033155"/>
    </source>
</evidence>
<dbReference type="InterPro" id="IPR004365">
    <property type="entry name" value="NA-bd_OB_tRNA"/>
</dbReference>
<dbReference type="PANTHER" id="PTHR43450">
    <property type="entry name" value="ASPARTYL-TRNA SYNTHETASE"/>
    <property type="match status" value="1"/>
</dbReference>
<comment type="subcellular location">
    <subcellularLocation>
        <location evidence="1">Cytoplasm</location>
    </subcellularLocation>
</comment>
<dbReference type="Gene3D" id="2.40.50.140">
    <property type="entry name" value="Nucleic acid-binding proteins"/>
    <property type="match status" value="1"/>
</dbReference>
<dbReference type="CDD" id="cd04320">
    <property type="entry name" value="AspRS_cyto_N"/>
    <property type="match status" value="1"/>
</dbReference>